<proteinExistence type="predicted"/>
<evidence type="ECO:0000313" key="3">
    <source>
        <dbReference type="Proteomes" id="UP000605427"/>
    </source>
</evidence>
<dbReference type="EMBL" id="BMDD01000002">
    <property type="protein sequence ID" value="GGH76373.1"/>
    <property type="molecule type" value="Genomic_DNA"/>
</dbReference>
<comment type="caution">
    <text evidence="2">The sequence shown here is derived from an EMBL/GenBank/DDBJ whole genome shotgun (WGS) entry which is preliminary data.</text>
</comment>
<dbReference type="RefSeq" id="WP_172242587.1">
    <property type="nucleotide sequence ID" value="NZ_BMDD01000002.1"/>
</dbReference>
<keyword evidence="1" id="KW-1133">Transmembrane helix</keyword>
<keyword evidence="3" id="KW-1185">Reference proteome</keyword>
<evidence type="ECO:0008006" key="4">
    <source>
        <dbReference type="Google" id="ProtNLM"/>
    </source>
</evidence>
<keyword evidence="1" id="KW-0812">Transmembrane</keyword>
<evidence type="ECO:0000256" key="1">
    <source>
        <dbReference type="SAM" id="Phobius"/>
    </source>
</evidence>
<keyword evidence="1" id="KW-0472">Membrane</keyword>
<evidence type="ECO:0000313" key="2">
    <source>
        <dbReference type="EMBL" id="GGH76373.1"/>
    </source>
</evidence>
<protein>
    <recommendedName>
        <fullName evidence="4">DUF4179 domain-containing protein</fullName>
    </recommendedName>
</protein>
<reference evidence="3" key="1">
    <citation type="journal article" date="2019" name="Int. J. Syst. Evol. Microbiol.">
        <title>The Global Catalogue of Microorganisms (GCM) 10K type strain sequencing project: providing services to taxonomists for standard genome sequencing and annotation.</title>
        <authorList>
            <consortium name="The Broad Institute Genomics Platform"/>
            <consortium name="The Broad Institute Genome Sequencing Center for Infectious Disease"/>
            <person name="Wu L."/>
            <person name="Ma J."/>
        </authorList>
    </citation>
    <scope>NUCLEOTIDE SEQUENCE [LARGE SCALE GENOMIC DNA]</scope>
    <source>
        <strain evidence="3">CCM 8702</strain>
    </source>
</reference>
<sequence length="613" mass="68373">MLRATENETEKKLRGLKKENPNYDAMWSRIRLEADKRGSGWQEQTAAPIRKESPKKRWVMPVACAALAAVIALGAAASQGYLEHLIPDTKAAPLGQSIGAQAEVDGIMLKVNSAVQGMDRSYGQSEAQKRMVLDLSLSGFGSENVRYAAFDKASITDLDTGKKLELSMGDFNTDDVRSVGDWEANRTLNTTSRVTGDLDDTEGQHRYRLETSGLYMIRRATVPIEGSVKLGEEYTVLPDRDFKIKITDIDWDQKQGLMKIKFLPNENVPRLDTEDSATLGMDRGISVNLKVGDKDLGPGSWGEPVEPEPGVSEAEGEYNIQGLTEDQIADMTMTFSYAEPVRVIEGPWTIDFTLDSSKAIVQTETIPVEDASELTEKTGWTLGDAQLDAYGVTIPVYRNEEDSETGWKDGQVVDYSISITDGEVTTSGSQDPVPSMRILQGREGEQEYIKFGVQGMSKNATAGQMTYDYWESYDFRNKPLTATFSNAWVVRRHDDYWKQIPIPTEKEQPTTDTLPEGLPIKYIVHREGSDVLVQVQRPDGMNIYEGIRLKVDGKSYAHDTDAFEEKSIRNTETGFYDRVYVFDNVPEGEKFELGLQAYGTVDDSKNATVIIRK</sequence>
<gene>
    <name evidence="2" type="ORF">GCM10007362_18520</name>
</gene>
<accession>A0ABQ1ZR67</accession>
<feature type="transmembrane region" description="Helical" evidence="1">
    <location>
        <begin position="58"/>
        <end position="77"/>
    </location>
</feature>
<dbReference type="Proteomes" id="UP000605427">
    <property type="component" value="Unassembled WGS sequence"/>
</dbReference>
<name>A0ABQ1ZR67_9BACL</name>
<organism evidence="2 3">
    <name type="scientific">Saccharibacillus endophyticus</name>
    <dbReference type="NCBI Taxonomy" id="2060666"/>
    <lineage>
        <taxon>Bacteria</taxon>
        <taxon>Bacillati</taxon>
        <taxon>Bacillota</taxon>
        <taxon>Bacilli</taxon>
        <taxon>Bacillales</taxon>
        <taxon>Paenibacillaceae</taxon>
        <taxon>Saccharibacillus</taxon>
    </lineage>
</organism>